<dbReference type="InterPro" id="IPR029058">
    <property type="entry name" value="AB_hydrolase_fold"/>
</dbReference>
<dbReference type="InterPro" id="IPR000383">
    <property type="entry name" value="Xaa-Pro-like_dom"/>
</dbReference>
<name>A0ABV5MXM4_9ACTN</name>
<evidence type="ECO:0000256" key="1">
    <source>
        <dbReference type="ARBA" id="ARBA00022801"/>
    </source>
</evidence>
<keyword evidence="4" id="KW-1185">Reference proteome</keyword>
<dbReference type="Gene3D" id="2.60.120.260">
    <property type="entry name" value="Galactose-binding domain-like"/>
    <property type="match status" value="1"/>
</dbReference>
<dbReference type="InterPro" id="IPR013736">
    <property type="entry name" value="Xaa-Pro_dipept_C"/>
</dbReference>
<keyword evidence="1 3" id="KW-0378">Hydrolase</keyword>
<gene>
    <name evidence="3" type="ORF">ACFF45_08705</name>
</gene>
<dbReference type="InterPro" id="IPR005674">
    <property type="entry name" value="CocE/Ser_esterase"/>
</dbReference>
<proteinExistence type="predicted"/>
<evidence type="ECO:0000259" key="2">
    <source>
        <dbReference type="SMART" id="SM00939"/>
    </source>
</evidence>
<dbReference type="GO" id="GO:0016787">
    <property type="term" value="F:hydrolase activity"/>
    <property type="evidence" value="ECO:0007669"/>
    <property type="project" value="UniProtKB-KW"/>
</dbReference>
<protein>
    <submittedName>
        <fullName evidence="3">CocE/NonD family hydrolase</fullName>
    </submittedName>
</protein>
<dbReference type="Pfam" id="PF08530">
    <property type="entry name" value="PepX_C"/>
    <property type="match status" value="1"/>
</dbReference>
<dbReference type="EMBL" id="JBHMCY010000012">
    <property type="protein sequence ID" value="MFB9462784.1"/>
    <property type="molecule type" value="Genomic_DNA"/>
</dbReference>
<organism evidence="3 4">
    <name type="scientific">Streptomyces cinereospinus</name>
    <dbReference type="NCBI Taxonomy" id="285561"/>
    <lineage>
        <taxon>Bacteria</taxon>
        <taxon>Bacillati</taxon>
        <taxon>Actinomycetota</taxon>
        <taxon>Actinomycetes</taxon>
        <taxon>Kitasatosporales</taxon>
        <taxon>Streptomycetaceae</taxon>
        <taxon>Streptomyces</taxon>
    </lineage>
</organism>
<evidence type="ECO:0000313" key="4">
    <source>
        <dbReference type="Proteomes" id="UP001589709"/>
    </source>
</evidence>
<dbReference type="PANTHER" id="PTHR43056">
    <property type="entry name" value="PEPTIDASE S9 PROLYL OLIGOPEPTIDASE"/>
    <property type="match status" value="1"/>
</dbReference>
<dbReference type="RefSeq" id="WP_381344176.1">
    <property type="nucleotide sequence ID" value="NZ_JBHMCY010000012.1"/>
</dbReference>
<dbReference type="InterPro" id="IPR050585">
    <property type="entry name" value="Xaa-Pro_dipeptidyl-ppase/CocE"/>
</dbReference>
<dbReference type="PANTHER" id="PTHR43056:SF10">
    <property type="entry name" value="COCE_NOND FAMILY, PUTATIVE (AFU_ORTHOLOGUE AFUA_7G00600)-RELATED"/>
    <property type="match status" value="1"/>
</dbReference>
<dbReference type="Pfam" id="PF02129">
    <property type="entry name" value="Peptidase_S15"/>
    <property type="match status" value="1"/>
</dbReference>
<dbReference type="SMART" id="SM00939">
    <property type="entry name" value="PepX_C"/>
    <property type="match status" value="1"/>
</dbReference>
<dbReference type="NCBIfam" id="TIGR00976">
    <property type="entry name" value="CocE_NonD"/>
    <property type="match status" value="2"/>
</dbReference>
<feature type="domain" description="Xaa-Pro dipeptidyl-peptidase C-terminal" evidence="2">
    <location>
        <begin position="470"/>
        <end position="748"/>
    </location>
</feature>
<reference evidence="3 4" key="1">
    <citation type="submission" date="2024-09" db="EMBL/GenBank/DDBJ databases">
        <authorList>
            <person name="Sun Q."/>
            <person name="Mori K."/>
        </authorList>
    </citation>
    <scope>NUCLEOTIDE SEQUENCE [LARGE SCALE GENOMIC DNA]</scope>
    <source>
        <strain evidence="3 4">JCM 6917</strain>
    </source>
</reference>
<dbReference type="SUPFAM" id="SSF53474">
    <property type="entry name" value="alpha/beta-Hydrolases"/>
    <property type="match status" value="1"/>
</dbReference>
<sequence>MLRKGRFAGPIAGLRFDTPTCSGVTDQDGTFEYRDGEIVAFSVGSVLLGAARGSERLTVADIVARVHGNLDKLADPGLTNIARFLRTLDQDGNPDTGITLTPEIHAVVGDRVIDFRNQTTLAPGPADLIQAFTDDPVVTQLLDDLNRAEVFTAATPRKLTSPAAARNEVRRNILGIRRQRDVRIPLRNGSFVYADVYRPDHDDPVPVVMNCGVYGRAFVHYSICGEDDAEKHERMEERYFLGNPDGYEYENHESINTATWIPRGYALVRVDGPGAGKSPGTLGIWGIDEAEAFYDAIEWAGVQPWSNGNVGLWGMSYYAVNQHAVASLRPPHLKAMIAIGTDADLYEEVVYTGGILNEEFFPFWFQKGIAPAICGEVDAKDFLAMARANPFKDSDPSAVFGPRSEVLMNPDLSGVSVPLWTVAVTTHPAHFHQLGSSETYLNTPTKNKKIDFWEDWFMKSYSAEAVEDHVAFFDHWLKGIDNGVMDKPPVRLEIRTGRGASYVQEEHEWPVARTEYVKWYLDASPSDLQGHIPCDNTLRLARTIPENERSTTYSAEVDPAAPVVASSPVEGRHTMTTAPCSPGATFISAPLEEDTVLAGYSKLVVWVASTSEDMDLFVSLRVLDEEDREVDFCGPAVIPGVSTRLYPLAKGWLKVSHRKLDTERSTDFRPKHTHLRADHAPLREGEIVPVEVEIIPNTALVRKGHRIRLDIQPYTGVGHGNRHAYDASYHDGAENTIYTGPEYPSYLQLPVLPPRQA</sequence>
<dbReference type="InterPro" id="IPR008979">
    <property type="entry name" value="Galactose-bd-like_sf"/>
</dbReference>
<dbReference type="Proteomes" id="UP001589709">
    <property type="component" value="Unassembled WGS sequence"/>
</dbReference>
<dbReference type="SUPFAM" id="SSF49785">
    <property type="entry name" value="Galactose-binding domain-like"/>
    <property type="match status" value="1"/>
</dbReference>
<accession>A0ABV5MXM4</accession>
<comment type="caution">
    <text evidence="3">The sequence shown here is derived from an EMBL/GenBank/DDBJ whole genome shotgun (WGS) entry which is preliminary data.</text>
</comment>
<dbReference type="Gene3D" id="1.10.3020.20">
    <property type="match status" value="1"/>
</dbReference>
<evidence type="ECO:0000313" key="3">
    <source>
        <dbReference type="EMBL" id="MFB9462784.1"/>
    </source>
</evidence>
<dbReference type="Gene3D" id="3.40.50.1820">
    <property type="entry name" value="alpha/beta hydrolase"/>
    <property type="match status" value="1"/>
</dbReference>